<evidence type="ECO:0000313" key="2">
    <source>
        <dbReference type="Proteomes" id="UP000297998"/>
    </source>
</evidence>
<name>A0A4Z1BS98_9FLAO</name>
<comment type="caution">
    <text evidence="1">The sequence shown here is derived from an EMBL/GenBank/DDBJ whole genome shotgun (WGS) entry which is preliminary data.</text>
</comment>
<sequence length="538" mass="60949">MKNFLNVLSVSVAMMVGMGTMVSCEEETLGLDNNVIGGEAEGDVKSLDVIAFNSTFDTLRTDRFVLQNGAFGIYSEPIFGSTLSKFYTQIRPSSIGNKDFGEETKVDSVNLYVPIYYDSSVKFTEENRDTINLSKPGEKPVEKDRIEIITKYKVDSLYGNKDMKMTLKIRDINTILYKDSKYFSKLYSSESAISTNSEPIGSAIIGNTVESKIVKELGETSNIYESPIGYKVSLDKKYFEEKIIKNAKTGLLSDYATFIRENIKGLEFSVEESNGFIVNFNPNKIDLKMYYSYKNPKKKEDTDKDYKERLSDVYGFDLTNQWNSGTANNANVIASQIINNITGSTYSSVKSDSINGDARLYLSGMSGNYAQLKINQSQLDNLKSEMTKNNIVILGAKLKFYIDDSYGFVKPPYLVAWNNYKKDNKVVDELYADVLEFYNSYPTSVHFNPIVKGKTDFYTIDITKHLKSMLEKGNEFKDQTMYITMGNFITSVSDATTINSTNPYQNNRAYNPYRVVLHGNKTEDVTKKLKLLVYYSKK</sequence>
<evidence type="ECO:0000313" key="1">
    <source>
        <dbReference type="EMBL" id="TGN26672.1"/>
    </source>
</evidence>
<dbReference type="InterPro" id="IPR025366">
    <property type="entry name" value="DUF4270"/>
</dbReference>
<reference evidence="1 2" key="1">
    <citation type="submission" date="2019-03" db="EMBL/GenBank/DDBJ databases">
        <title>Empedobacter tilapiae sp. nov., isolated from an intestine of Nile tilapia Oreochromis niloticus.</title>
        <authorList>
            <person name="Kim Y.-O."/>
            <person name="Yoon J.-H."/>
        </authorList>
    </citation>
    <scope>NUCLEOTIDE SEQUENCE [LARGE SCALE GENOMIC DNA]</scope>
    <source>
        <strain evidence="1 2">MRS2</strain>
    </source>
</reference>
<organism evidence="1 2">
    <name type="scientific">Empedobacter tilapiae</name>
    <dbReference type="NCBI Taxonomy" id="2491114"/>
    <lineage>
        <taxon>Bacteria</taxon>
        <taxon>Pseudomonadati</taxon>
        <taxon>Bacteroidota</taxon>
        <taxon>Flavobacteriia</taxon>
        <taxon>Flavobacteriales</taxon>
        <taxon>Weeksellaceae</taxon>
        <taxon>Empedobacter</taxon>
    </lineage>
</organism>
<dbReference type="EMBL" id="SRPE01000006">
    <property type="protein sequence ID" value="TGN26672.1"/>
    <property type="molecule type" value="Genomic_DNA"/>
</dbReference>
<gene>
    <name evidence="1" type="ORF">E4J94_09490</name>
</gene>
<dbReference type="PROSITE" id="PS51257">
    <property type="entry name" value="PROKAR_LIPOPROTEIN"/>
    <property type="match status" value="1"/>
</dbReference>
<dbReference type="RefSeq" id="WP_135835580.1">
    <property type="nucleotide sequence ID" value="NZ_SRPE01000006.1"/>
</dbReference>
<dbReference type="AlphaFoldDB" id="A0A4Z1BS98"/>
<dbReference type="OrthoDB" id="1466062at2"/>
<proteinExistence type="predicted"/>
<protein>
    <submittedName>
        <fullName evidence="1">DUF4270 domain-containing protein</fullName>
    </submittedName>
</protein>
<dbReference type="Pfam" id="PF14092">
    <property type="entry name" value="DUF4270"/>
    <property type="match status" value="1"/>
</dbReference>
<accession>A0A4Z1BS98</accession>
<keyword evidence="2" id="KW-1185">Reference proteome</keyword>
<dbReference type="Proteomes" id="UP000297998">
    <property type="component" value="Unassembled WGS sequence"/>
</dbReference>